<feature type="region of interest" description="Disordered" evidence="1">
    <location>
        <begin position="221"/>
        <end position="350"/>
    </location>
</feature>
<feature type="compositionally biased region" description="Low complexity" evidence="1">
    <location>
        <begin position="221"/>
        <end position="233"/>
    </location>
</feature>
<feature type="region of interest" description="Disordered" evidence="1">
    <location>
        <begin position="1"/>
        <end position="57"/>
    </location>
</feature>
<name>A0A316UX52_9BASI</name>
<accession>A0A316UX52</accession>
<dbReference type="EMBL" id="KZ819665">
    <property type="protein sequence ID" value="PWN28493.1"/>
    <property type="molecule type" value="Genomic_DNA"/>
</dbReference>
<feature type="compositionally biased region" description="Low complexity" evidence="1">
    <location>
        <begin position="129"/>
        <end position="162"/>
    </location>
</feature>
<dbReference type="OrthoDB" id="10686954at2759"/>
<organism evidence="2 3">
    <name type="scientific">Jaminaea rosea</name>
    <dbReference type="NCBI Taxonomy" id="1569628"/>
    <lineage>
        <taxon>Eukaryota</taxon>
        <taxon>Fungi</taxon>
        <taxon>Dikarya</taxon>
        <taxon>Basidiomycota</taxon>
        <taxon>Ustilaginomycotina</taxon>
        <taxon>Exobasidiomycetes</taxon>
        <taxon>Microstromatales</taxon>
        <taxon>Microstromatales incertae sedis</taxon>
        <taxon>Jaminaea</taxon>
    </lineage>
</organism>
<feature type="region of interest" description="Disordered" evidence="1">
    <location>
        <begin position="71"/>
        <end position="192"/>
    </location>
</feature>
<feature type="region of interest" description="Disordered" evidence="1">
    <location>
        <begin position="387"/>
        <end position="420"/>
    </location>
</feature>
<dbReference type="AlphaFoldDB" id="A0A316UX52"/>
<dbReference type="Proteomes" id="UP000245884">
    <property type="component" value="Unassembled WGS sequence"/>
</dbReference>
<feature type="compositionally biased region" description="Low complexity" evidence="1">
    <location>
        <begin position="29"/>
        <end position="38"/>
    </location>
</feature>
<reference evidence="2 3" key="1">
    <citation type="journal article" date="2018" name="Mol. Biol. Evol.">
        <title>Broad Genomic Sampling Reveals a Smut Pathogenic Ancestry of the Fungal Clade Ustilaginomycotina.</title>
        <authorList>
            <person name="Kijpornyongpan T."/>
            <person name="Mondo S.J."/>
            <person name="Barry K."/>
            <person name="Sandor L."/>
            <person name="Lee J."/>
            <person name="Lipzen A."/>
            <person name="Pangilinan J."/>
            <person name="LaButti K."/>
            <person name="Hainaut M."/>
            <person name="Henrissat B."/>
            <person name="Grigoriev I.V."/>
            <person name="Spatafora J.W."/>
            <person name="Aime M.C."/>
        </authorList>
    </citation>
    <scope>NUCLEOTIDE SEQUENCE [LARGE SCALE GENOMIC DNA]</scope>
    <source>
        <strain evidence="2 3">MCA 5214</strain>
    </source>
</reference>
<feature type="compositionally biased region" description="Polar residues" evidence="1">
    <location>
        <begin position="71"/>
        <end position="85"/>
    </location>
</feature>
<proteinExistence type="predicted"/>
<keyword evidence="3" id="KW-1185">Reference proteome</keyword>
<sequence>MLSGHSSPVILGGGHSHRNTLGAIKRPTSRGSSSGGCSTPNNGLLVGTDGELHDPGYNESWQALKAQLENTSTASPLARKSTLNSMRRRSILPDDAEASYEEEEELESPASIARRQATALQSRRSTLAPTSPEFSSFRSSGSPSRPTSAGSGSSRPSPTLSSKRGGSLRASFSKQTPISSATVNPLDDWGSSFTGLVDVQRESRSRRNSVEPVASDAVWISRPSSPASSTVSGRTGGGMDVEVAGPSAGVGTSRRRSSDGSNRPGSSRRVANFAQETLKKARSESDPAPAKRGAMPSANDDDEGGYQPIPTAAGPTSHRLSPILSTSVEGEGARRRSAHHDNPLTPLDENGGYLTMTSALYGNNVNERLEPPAQREERERSHRLPLLGRRPSPVHQSLGGGDQEHVKDKPAVKTSTEAMDIDALRRKMQSIGLGMKFKTMRIKKRWADAAAHNGTGRKRSGSESS</sequence>
<gene>
    <name evidence="2" type="ORF">BDZ90DRAFT_226592</name>
</gene>
<feature type="compositionally biased region" description="Basic and acidic residues" evidence="1">
    <location>
        <begin position="402"/>
        <end position="411"/>
    </location>
</feature>
<feature type="compositionally biased region" description="Basic and acidic residues" evidence="1">
    <location>
        <begin position="331"/>
        <end position="342"/>
    </location>
</feature>
<dbReference type="GeneID" id="37026538"/>
<dbReference type="RefSeq" id="XP_025363105.1">
    <property type="nucleotide sequence ID" value="XM_025504715.1"/>
</dbReference>
<evidence type="ECO:0000313" key="2">
    <source>
        <dbReference type="EMBL" id="PWN28493.1"/>
    </source>
</evidence>
<evidence type="ECO:0000256" key="1">
    <source>
        <dbReference type="SAM" id="MobiDB-lite"/>
    </source>
</evidence>
<feature type="compositionally biased region" description="Acidic residues" evidence="1">
    <location>
        <begin position="94"/>
        <end position="107"/>
    </location>
</feature>
<feature type="compositionally biased region" description="Polar residues" evidence="1">
    <location>
        <begin position="118"/>
        <end position="128"/>
    </location>
</feature>
<evidence type="ECO:0000313" key="3">
    <source>
        <dbReference type="Proteomes" id="UP000245884"/>
    </source>
</evidence>
<feature type="compositionally biased region" description="Polar residues" evidence="1">
    <location>
        <begin position="170"/>
        <end position="183"/>
    </location>
</feature>
<protein>
    <submittedName>
        <fullName evidence="2">Uncharacterized protein</fullName>
    </submittedName>
</protein>